<feature type="region of interest" description="Disordered" evidence="1">
    <location>
        <begin position="103"/>
        <end position="145"/>
    </location>
</feature>
<feature type="compositionally biased region" description="Basic and acidic residues" evidence="1">
    <location>
        <begin position="123"/>
        <end position="132"/>
    </location>
</feature>
<feature type="compositionally biased region" description="Basic and acidic residues" evidence="1">
    <location>
        <begin position="192"/>
        <end position="212"/>
    </location>
</feature>
<proteinExistence type="predicted"/>
<evidence type="ECO:0000256" key="1">
    <source>
        <dbReference type="SAM" id="MobiDB-lite"/>
    </source>
</evidence>
<feature type="transmembrane region" description="Helical" evidence="2">
    <location>
        <begin position="298"/>
        <end position="319"/>
    </location>
</feature>
<evidence type="ECO:0000313" key="3">
    <source>
        <dbReference type="EMBL" id="RPA86033.1"/>
    </source>
</evidence>
<gene>
    <name evidence="3" type="ORF">BJ508DRAFT_302411</name>
</gene>
<evidence type="ECO:0000256" key="2">
    <source>
        <dbReference type="SAM" id="Phobius"/>
    </source>
</evidence>
<keyword evidence="2" id="KW-0472">Membrane</keyword>
<feature type="region of interest" description="Disordered" evidence="1">
    <location>
        <begin position="192"/>
        <end position="215"/>
    </location>
</feature>
<reference evidence="3 4" key="1">
    <citation type="journal article" date="2018" name="Nat. Ecol. Evol.">
        <title>Pezizomycetes genomes reveal the molecular basis of ectomycorrhizal truffle lifestyle.</title>
        <authorList>
            <person name="Murat C."/>
            <person name="Payen T."/>
            <person name="Noel B."/>
            <person name="Kuo A."/>
            <person name="Morin E."/>
            <person name="Chen J."/>
            <person name="Kohler A."/>
            <person name="Krizsan K."/>
            <person name="Balestrini R."/>
            <person name="Da Silva C."/>
            <person name="Montanini B."/>
            <person name="Hainaut M."/>
            <person name="Levati E."/>
            <person name="Barry K.W."/>
            <person name="Belfiori B."/>
            <person name="Cichocki N."/>
            <person name="Clum A."/>
            <person name="Dockter R.B."/>
            <person name="Fauchery L."/>
            <person name="Guy J."/>
            <person name="Iotti M."/>
            <person name="Le Tacon F."/>
            <person name="Lindquist E.A."/>
            <person name="Lipzen A."/>
            <person name="Malagnac F."/>
            <person name="Mello A."/>
            <person name="Molinier V."/>
            <person name="Miyauchi S."/>
            <person name="Poulain J."/>
            <person name="Riccioni C."/>
            <person name="Rubini A."/>
            <person name="Sitrit Y."/>
            <person name="Splivallo R."/>
            <person name="Traeger S."/>
            <person name="Wang M."/>
            <person name="Zifcakova L."/>
            <person name="Wipf D."/>
            <person name="Zambonelli A."/>
            <person name="Paolocci F."/>
            <person name="Nowrousian M."/>
            <person name="Ottonello S."/>
            <person name="Baldrian P."/>
            <person name="Spatafora J.W."/>
            <person name="Henrissat B."/>
            <person name="Nagy L.G."/>
            <person name="Aury J.M."/>
            <person name="Wincker P."/>
            <person name="Grigoriev I.V."/>
            <person name="Bonfante P."/>
            <person name="Martin F.M."/>
        </authorList>
    </citation>
    <scope>NUCLEOTIDE SEQUENCE [LARGE SCALE GENOMIC DNA]</scope>
    <source>
        <strain evidence="3 4">RN42</strain>
    </source>
</reference>
<evidence type="ECO:0000313" key="4">
    <source>
        <dbReference type="Proteomes" id="UP000275078"/>
    </source>
</evidence>
<name>A0A3N4IIR5_ASCIM</name>
<keyword evidence="2" id="KW-1133">Transmembrane helix</keyword>
<dbReference type="Proteomes" id="UP000275078">
    <property type="component" value="Unassembled WGS sequence"/>
</dbReference>
<organism evidence="3 4">
    <name type="scientific">Ascobolus immersus RN42</name>
    <dbReference type="NCBI Taxonomy" id="1160509"/>
    <lineage>
        <taxon>Eukaryota</taxon>
        <taxon>Fungi</taxon>
        <taxon>Dikarya</taxon>
        <taxon>Ascomycota</taxon>
        <taxon>Pezizomycotina</taxon>
        <taxon>Pezizomycetes</taxon>
        <taxon>Pezizales</taxon>
        <taxon>Ascobolaceae</taxon>
        <taxon>Ascobolus</taxon>
    </lineage>
</organism>
<sequence>MSSTIKAFFYIIFKLPSFLSKCLWQELKHLERGIGRRDQEIRHIENERSGVETKGFGVSRPRDRACRELGRSGVETKRFGVSRTGDPCRERGIETNLMEFSVSRTRDPVSRTAVPSSTRRPRDRVCRGRGIETKGSGVSRTRDRDQGIRVSRTRARMLGTIDSASRTEDPLSTWRPRDRACRGRGIETKEFGMSRTGDRTGPEREIGRRERGSMPSESNWQQLLSQLVILGRAEPLIIAVYRKFAEQVSACRLPNALNSLSECTNSSLLSVSTRLWLLSGGRPPDEAKERLYILLPKLGIGLGVLGGVVLIGVVGRYIYRYNRKKQGMLIVKPVAMPAVGSVNDGLYLKKSDAVVQVAPVESTRSAKF</sequence>
<dbReference type="AlphaFoldDB" id="A0A3N4IIR5"/>
<keyword evidence="2" id="KW-0812">Transmembrane</keyword>
<accession>A0A3N4IIR5</accession>
<protein>
    <submittedName>
        <fullName evidence="3">Uncharacterized protein</fullName>
    </submittedName>
</protein>
<dbReference type="EMBL" id="ML119651">
    <property type="protein sequence ID" value="RPA86033.1"/>
    <property type="molecule type" value="Genomic_DNA"/>
</dbReference>
<keyword evidence="4" id="KW-1185">Reference proteome</keyword>